<organism evidence="3 4">
    <name type="scientific">Rhipicephalus sanguineus</name>
    <name type="common">Brown dog tick</name>
    <name type="synonym">Ixodes sanguineus</name>
    <dbReference type="NCBI Taxonomy" id="34632"/>
    <lineage>
        <taxon>Eukaryota</taxon>
        <taxon>Metazoa</taxon>
        <taxon>Ecdysozoa</taxon>
        <taxon>Arthropoda</taxon>
        <taxon>Chelicerata</taxon>
        <taxon>Arachnida</taxon>
        <taxon>Acari</taxon>
        <taxon>Parasitiformes</taxon>
        <taxon>Ixodida</taxon>
        <taxon>Ixodoidea</taxon>
        <taxon>Ixodidae</taxon>
        <taxon>Rhipicephalinae</taxon>
        <taxon>Rhipicephalus</taxon>
        <taxon>Rhipicephalus</taxon>
    </lineage>
</organism>
<comment type="caution">
    <text evidence="3">The sequence shown here is derived from an EMBL/GenBank/DDBJ whole genome shotgun (WGS) entry which is preliminary data.</text>
</comment>
<dbReference type="GO" id="GO:0003824">
    <property type="term" value="F:catalytic activity"/>
    <property type="evidence" value="ECO:0007669"/>
    <property type="project" value="InterPro"/>
</dbReference>
<dbReference type="InterPro" id="IPR000477">
    <property type="entry name" value="RT_dom"/>
</dbReference>
<evidence type="ECO:0000259" key="2">
    <source>
        <dbReference type="Pfam" id="PF14529"/>
    </source>
</evidence>
<gene>
    <name evidence="3" type="ORF">HPB52_023973</name>
</gene>
<dbReference type="EMBL" id="JABSTV010001249">
    <property type="protein sequence ID" value="KAH7963942.1"/>
    <property type="molecule type" value="Genomic_DNA"/>
</dbReference>
<evidence type="ECO:0000313" key="3">
    <source>
        <dbReference type="EMBL" id="KAH7963942.1"/>
    </source>
</evidence>
<evidence type="ECO:0008006" key="5">
    <source>
        <dbReference type="Google" id="ProtNLM"/>
    </source>
</evidence>
<evidence type="ECO:0000313" key="4">
    <source>
        <dbReference type="Proteomes" id="UP000821837"/>
    </source>
</evidence>
<dbReference type="Pfam" id="PF00078">
    <property type="entry name" value="RVT_1"/>
    <property type="match status" value="1"/>
</dbReference>
<dbReference type="Proteomes" id="UP000821837">
    <property type="component" value="Chromosome 3"/>
</dbReference>
<feature type="domain" description="Endonuclease/exonuclease/phosphatase" evidence="2">
    <location>
        <begin position="159"/>
        <end position="258"/>
    </location>
</feature>
<dbReference type="SUPFAM" id="SSF56219">
    <property type="entry name" value="DNase I-like"/>
    <property type="match status" value="1"/>
</dbReference>
<dbReference type="Gene3D" id="1.20.5.340">
    <property type="match status" value="1"/>
</dbReference>
<name>A0A9D4T2I4_RHISA</name>
<accession>A0A9D4T2I4</accession>
<dbReference type="VEuPathDB" id="VectorBase:RSAN_035362"/>
<protein>
    <recommendedName>
        <fullName evidence="5">Tick transposon</fullName>
    </recommendedName>
</protein>
<reference evidence="3" key="2">
    <citation type="submission" date="2021-09" db="EMBL/GenBank/DDBJ databases">
        <authorList>
            <person name="Jia N."/>
            <person name="Wang J."/>
            <person name="Shi W."/>
            <person name="Du L."/>
            <person name="Sun Y."/>
            <person name="Zhan W."/>
            <person name="Jiang J."/>
            <person name="Wang Q."/>
            <person name="Zhang B."/>
            <person name="Ji P."/>
            <person name="Sakyi L.B."/>
            <person name="Cui X."/>
            <person name="Yuan T."/>
            <person name="Jiang B."/>
            <person name="Yang W."/>
            <person name="Lam T.T.-Y."/>
            <person name="Chang Q."/>
            <person name="Ding S."/>
            <person name="Wang X."/>
            <person name="Zhu J."/>
            <person name="Ruan X."/>
            <person name="Zhao L."/>
            <person name="Wei J."/>
            <person name="Que T."/>
            <person name="Du C."/>
            <person name="Cheng J."/>
            <person name="Dai P."/>
            <person name="Han X."/>
            <person name="Huang E."/>
            <person name="Gao Y."/>
            <person name="Liu J."/>
            <person name="Shao H."/>
            <person name="Ye R."/>
            <person name="Li L."/>
            <person name="Wei W."/>
            <person name="Wang X."/>
            <person name="Wang C."/>
            <person name="Huo Q."/>
            <person name="Li W."/>
            <person name="Guo W."/>
            <person name="Chen H."/>
            <person name="Chen S."/>
            <person name="Zhou L."/>
            <person name="Zhou L."/>
            <person name="Ni X."/>
            <person name="Tian J."/>
            <person name="Zhou Y."/>
            <person name="Sheng Y."/>
            <person name="Liu T."/>
            <person name="Pan Y."/>
            <person name="Xia L."/>
            <person name="Li J."/>
            <person name="Zhao F."/>
            <person name="Cao W."/>
        </authorList>
    </citation>
    <scope>NUCLEOTIDE SEQUENCE</scope>
    <source>
        <strain evidence="3">Rsan-2018</strain>
        <tissue evidence="3">Larvae</tissue>
    </source>
</reference>
<dbReference type="Gene3D" id="3.60.10.10">
    <property type="entry name" value="Endonuclease/exonuclease/phosphatase"/>
    <property type="match status" value="1"/>
</dbReference>
<dbReference type="Pfam" id="PF14529">
    <property type="entry name" value="Exo_endo_phos_2"/>
    <property type="match status" value="1"/>
</dbReference>
<dbReference type="AlphaFoldDB" id="A0A9D4T2I4"/>
<dbReference type="InterPro" id="IPR036691">
    <property type="entry name" value="Endo/exonu/phosph_ase_sf"/>
</dbReference>
<reference evidence="3" key="1">
    <citation type="journal article" date="2020" name="Cell">
        <title>Large-Scale Comparative Analyses of Tick Genomes Elucidate Their Genetic Diversity and Vector Capacities.</title>
        <authorList>
            <consortium name="Tick Genome and Microbiome Consortium (TIGMIC)"/>
            <person name="Jia N."/>
            <person name="Wang J."/>
            <person name="Shi W."/>
            <person name="Du L."/>
            <person name="Sun Y."/>
            <person name="Zhan W."/>
            <person name="Jiang J.F."/>
            <person name="Wang Q."/>
            <person name="Zhang B."/>
            <person name="Ji P."/>
            <person name="Bell-Sakyi L."/>
            <person name="Cui X.M."/>
            <person name="Yuan T.T."/>
            <person name="Jiang B.G."/>
            <person name="Yang W.F."/>
            <person name="Lam T.T."/>
            <person name="Chang Q.C."/>
            <person name="Ding S.J."/>
            <person name="Wang X.J."/>
            <person name="Zhu J.G."/>
            <person name="Ruan X.D."/>
            <person name="Zhao L."/>
            <person name="Wei J.T."/>
            <person name="Ye R.Z."/>
            <person name="Que T.C."/>
            <person name="Du C.H."/>
            <person name="Zhou Y.H."/>
            <person name="Cheng J.X."/>
            <person name="Dai P.F."/>
            <person name="Guo W.B."/>
            <person name="Han X.H."/>
            <person name="Huang E.J."/>
            <person name="Li L.F."/>
            <person name="Wei W."/>
            <person name="Gao Y.C."/>
            <person name="Liu J.Z."/>
            <person name="Shao H.Z."/>
            <person name="Wang X."/>
            <person name="Wang C.C."/>
            <person name="Yang T.C."/>
            <person name="Huo Q.B."/>
            <person name="Li W."/>
            <person name="Chen H.Y."/>
            <person name="Chen S.E."/>
            <person name="Zhou L.G."/>
            <person name="Ni X.B."/>
            <person name="Tian J.H."/>
            <person name="Sheng Y."/>
            <person name="Liu T."/>
            <person name="Pan Y.S."/>
            <person name="Xia L.Y."/>
            <person name="Li J."/>
            <person name="Zhao F."/>
            <person name="Cao W.C."/>
        </authorList>
    </citation>
    <scope>NUCLEOTIDE SEQUENCE</scope>
    <source>
        <strain evidence="3">Rsan-2018</strain>
    </source>
</reference>
<dbReference type="InterPro" id="IPR005135">
    <property type="entry name" value="Endo/exonuclease/phosphatase"/>
</dbReference>
<proteinExistence type="predicted"/>
<keyword evidence="4" id="KW-1185">Reference proteome</keyword>
<evidence type="ECO:0000259" key="1">
    <source>
        <dbReference type="Pfam" id="PF00078"/>
    </source>
</evidence>
<feature type="domain" description="Reverse transcriptase" evidence="1">
    <location>
        <begin position="411"/>
        <end position="459"/>
    </location>
</feature>
<sequence>MARFARLEERVVAIDTRVAAMESHLSALDTRVAALEARQSATEATLAHLSLPAPLTPAPTPTPPGWNCRGFRGKRSTLQLHLQNIPPGTIPSILALQEPLAPVKLRDYTSFHPSSEAHPNVATLVHRNLTAVLHQLNVSDCAHLLLEILPRRRTEASLFVLNVYSPPKAASAPLLLVLRKALSCAGRNALVILGDFNAPHTSWGYPQNTRKGHSLWHFIQNECISIVDWDRFRSIRLTNSSSSAITDLSAWTEPLLADVRTATSTIPAAPHSSTADSRLLHLWEAYHAVHRRWQTQKHNRRLRLRLARLASEMEEHCSSLLRQQWGQTCDRMAGNLGLRDTWSLLRVLLDPTHTKASQRKDISHLLHSFPLTDTEFLAALRDRYLCTDPPIPLPAYTGSPNPDLDADISLGEGTPQGSVLSPILFNITLFPLARALSTIPALSHAFYADDITLWVTTGNIGDIEATLQAGVDAVTTHA</sequence>